<dbReference type="GO" id="GO:0016787">
    <property type="term" value="F:hydrolase activity"/>
    <property type="evidence" value="ECO:0007669"/>
    <property type="project" value="UniProtKB-KW"/>
</dbReference>
<comment type="caution">
    <text evidence="8">The sequence shown here is derived from an EMBL/GenBank/DDBJ whole genome shotgun (WGS) entry which is preliminary data.</text>
</comment>
<dbReference type="CDD" id="cd09881">
    <property type="entry name" value="PIN_VapC4-5_FitB-like"/>
    <property type="match status" value="1"/>
</dbReference>
<proteinExistence type="inferred from homology"/>
<protein>
    <submittedName>
        <fullName evidence="8">Type II toxin-antitoxin system VapC family toxin</fullName>
    </submittedName>
</protein>
<dbReference type="OrthoDB" id="147588at2157"/>
<dbReference type="AlphaFoldDB" id="A0A8J8PAZ3"/>
<comment type="cofactor">
    <cofactor evidence="1">
        <name>Mg(2+)</name>
        <dbReference type="ChEBI" id="CHEBI:18420"/>
    </cofactor>
</comment>
<dbReference type="GO" id="GO:0046872">
    <property type="term" value="F:metal ion binding"/>
    <property type="evidence" value="ECO:0007669"/>
    <property type="project" value="UniProtKB-KW"/>
</dbReference>
<evidence type="ECO:0000256" key="6">
    <source>
        <dbReference type="ARBA" id="ARBA00038093"/>
    </source>
</evidence>
<evidence type="ECO:0000256" key="4">
    <source>
        <dbReference type="ARBA" id="ARBA00022801"/>
    </source>
</evidence>
<dbReference type="InterPro" id="IPR050556">
    <property type="entry name" value="Type_II_TA_system_RNase"/>
</dbReference>
<evidence type="ECO:0000313" key="8">
    <source>
        <dbReference type="EMBL" id="TQQ79966.1"/>
    </source>
</evidence>
<dbReference type="InterPro" id="IPR002716">
    <property type="entry name" value="PIN_dom"/>
</dbReference>
<dbReference type="Gene3D" id="3.40.50.1010">
    <property type="entry name" value="5'-nuclease"/>
    <property type="match status" value="1"/>
</dbReference>
<reference evidence="8" key="1">
    <citation type="submission" date="2019-02" db="EMBL/GenBank/DDBJ databases">
        <title>Halonotius sp. a new haloarchaeum isolated from saline soil.</title>
        <authorList>
            <person name="Duran-Viseras A."/>
            <person name="Sanchez-Porro C."/>
            <person name="Ventosa A."/>
        </authorList>
    </citation>
    <scope>NUCLEOTIDE SEQUENCE</scope>
    <source>
        <strain evidence="8">F15B</strain>
    </source>
</reference>
<sequence length="139" mass="15583">MLCFDNSVVAKFARPDPDENVVSYLQRNASQPWTIPATVLFEYLRYYSSQSAVQQQHHALTQRIQRVLPLNGTVAVEAIHLEHALATQEVTLDLADLLHAATARENNATFVTCDVADFDNAPVRQLLDIDIIEPVQPDE</sequence>
<organism evidence="8 9">
    <name type="scientific">Halonotius terrestris</name>
    <dbReference type="NCBI Taxonomy" id="2487750"/>
    <lineage>
        <taxon>Archaea</taxon>
        <taxon>Methanobacteriati</taxon>
        <taxon>Methanobacteriota</taxon>
        <taxon>Stenosarchaea group</taxon>
        <taxon>Halobacteria</taxon>
        <taxon>Halobacteriales</taxon>
        <taxon>Haloferacaceae</taxon>
        <taxon>Halonotius</taxon>
    </lineage>
</organism>
<evidence type="ECO:0000256" key="3">
    <source>
        <dbReference type="ARBA" id="ARBA00022723"/>
    </source>
</evidence>
<keyword evidence="9" id="KW-1185">Reference proteome</keyword>
<dbReference type="PANTHER" id="PTHR33653">
    <property type="entry name" value="RIBONUCLEASE VAPC2"/>
    <property type="match status" value="1"/>
</dbReference>
<dbReference type="RefSeq" id="WP_142980157.1">
    <property type="nucleotide sequence ID" value="NZ_RKLU01000004.1"/>
</dbReference>
<dbReference type="Pfam" id="PF01850">
    <property type="entry name" value="PIN"/>
    <property type="match status" value="1"/>
</dbReference>
<keyword evidence="5" id="KW-0460">Magnesium</keyword>
<dbReference type="GO" id="GO:0004518">
    <property type="term" value="F:nuclease activity"/>
    <property type="evidence" value="ECO:0007669"/>
    <property type="project" value="UniProtKB-KW"/>
</dbReference>
<keyword evidence="4" id="KW-0378">Hydrolase</keyword>
<evidence type="ECO:0000256" key="2">
    <source>
        <dbReference type="ARBA" id="ARBA00022722"/>
    </source>
</evidence>
<dbReference type="PANTHER" id="PTHR33653:SF1">
    <property type="entry name" value="RIBONUCLEASE VAPC2"/>
    <property type="match status" value="1"/>
</dbReference>
<keyword evidence="3" id="KW-0479">Metal-binding</keyword>
<dbReference type="InterPro" id="IPR029060">
    <property type="entry name" value="PIN-like_dom_sf"/>
</dbReference>
<gene>
    <name evidence="8" type="ORF">EGH24_10850</name>
</gene>
<evidence type="ECO:0000313" key="9">
    <source>
        <dbReference type="Proteomes" id="UP000705823"/>
    </source>
</evidence>
<dbReference type="SUPFAM" id="SSF88723">
    <property type="entry name" value="PIN domain-like"/>
    <property type="match status" value="1"/>
</dbReference>
<accession>A0A8J8PAZ3</accession>
<keyword evidence="2" id="KW-0540">Nuclease</keyword>
<evidence type="ECO:0000259" key="7">
    <source>
        <dbReference type="Pfam" id="PF01850"/>
    </source>
</evidence>
<dbReference type="EMBL" id="RKLU01000004">
    <property type="protein sequence ID" value="TQQ79966.1"/>
    <property type="molecule type" value="Genomic_DNA"/>
</dbReference>
<name>A0A8J8PAZ3_9EURY</name>
<evidence type="ECO:0000256" key="1">
    <source>
        <dbReference type="ARBA" id="ARBA00001946"/>
    </source>
</evidence>
<comment type="similarity">
    <text evidence="6">Belongs to the PINc/VapC protein family.</text>
</comment>
<dbReference type="Proteomes" id="UP000705823">
    <property type="component" value="Unassembled WGS sequence"/>
</dbReference>
<feature type="domain" description="PIN" evidence="7">
    <location>
        <begin position="3"/>
        <end position="119"/>
    </location>
</feature>
<evidence type="ECO:0000256" key="5">
    <source>
        <dbReference type="ARBA" id="ARBA00022842"/>
    </source>
</evidence>